<reference evidence="3 4" key="1">
    <citation type="submission" date="2020-04" db="EMBL/GenBank/DDBJ databases">
        <authorList>
            <person name="Klaysubun C."/>
            <person name="Duangmal K."/>
            <person name="Lipun K."/>
        </authorList>
    </citation>
    <scope>NUCLEOTIDE SEQUENCE [LARGE SCALE GENOMIC DNA]</scope>
    <source>
        <strain evidence="3 4">DSM 45300</strain>
    </source>
</reference>
<comment type="caution">
    <text evidence="3">The sequence shown here is derived from an EMBL/GenBank/DDBJ whole genome shotgun (WGS) entry which is preliminary data.</text>
</comment>
<feature type="domain" description="Right handed beta helix" evidence="2">
    <location>
        <begin position="121"/>
        <end position="252"/>
    </location>
</feature>
<evidence type="ECO:0000256" key="1">
    <source>
        <dbReference type="SAM" id="SignalP"/>
    </source>
</evidence>
<dbReference type="RefSeq" id="WP_169410880.1">
    <property type="nucleotide sequence ID" value="NZ_JAAXKZ010000013.1"/>
</dbReference>
<dbReference type="InterPro" id="IPR039448">
    <property type="entry name" value="Beta_helix"/>
</dbReference>
<dbReference type="InterPro" id="IPR022441">
    <property type="entry name" value="Para_beta_helix_rpt-2"/>
</dbReference>
<dbReference type="Pfam" id="PF13229">
    <property type="entry name" value="Beta_helix"/>
    <property type="match status" value="1"/>
</dbReference>
<feature type="chain" id="PRO_5032974814" description="Right handed beta helix domain-containing protein" evidence="1">
    <location>
        <begin position="31"/>
        <end position="351"/>
    </location>
</feature>
<dbReference type="InterPro" id="IPR012334">
    <property type="entry name" value="Pectin_lyas_fold"/>
</dbReference>
<organism evidence="3 4">
    <name type="scientific">Pseudonocardia bannensis</name>
    <dbReference type="NCBI Taxonomy" id="630973"/>
    <lineage>
        <taxon>Bacteria</taxon>
        <taxon>Bacillati</taxon>
        <taxon>Actinomycetota</taxon>
        <taxon>Actinomycetes</taxon>
        <taxon>Pseudonocardiales</taxon>
        <taxon>Pseudonocardiaceae</taxon>
        <taxon>Pseudonocardia</taxon>
    </lineage>
</organism>
<feature type="signal peptide" evidence="1">
    <location>
        <begin position="1"/>
        <end position="30"/>
    </location>
</feature>
<keyword evidence="4" id="KW-1185">Reference proteome</keyword>
<accession>A0A848DF09</accession>
<dbReference type="EMBL" id="JAAXKZ010000013">
    <property type="protein sequence ID" value="NMH91131.1"/>
    <property type="molecule type" value="Genomic_DNA"/>
</dbReference>
<protein>
    <recommendedName>
        <fullName evidence="2">Right handed beta helix domain-containing protein</fullName>
    </recommendedName>
</protein>
<evidence type="ECO:0000313" key="4">
    <source>
        <dbReference type="Proteomes" id="UP000586918"/>
    </source>
</evidence>
<dbReference type="Gene3D" id="2.160.20.10">
    <property type="entry name" value="Single-stranded right-handed beta-helix, Pectin lyase-like"/>
    <property type="match status" value="1"/>
</dbReference>
<evidence type="ECO:0000313" key="3">
    <source>
        <dbReference type="EMBL" id="NMH91131.1"/>
    </source>
</evidence>
<dbReference type="InterPro" id="IPR011050">
    <property type="entry name" value="Pectin_lyase_fold/virulence"/>
</dbReference>
<evidence type="ECO:0000259" key="2">
    <source>
        <dbReference type="Pfam" id="PF13229"/>
    </source>
</evidence>
<keyword evidence="1" id="KW-0732">Signal</keyword>
<dbReference type="Proteomes" id="UP000586918">
    <property type="component" value="Unassembled WGS sequence"/>
</dbReference>
<dbReference type="InterPro" id="IPR006626">
    <property type="entry name" value="PbH1"/>
</dbReference>
<sequence length="351" mass="36832">MSRRNRPVRQILVVCAVTALAISALLTLSARDEAGTAGPPTDCWRTVRDAASLADAVAVIEPSQRLCLAGTGLADVTLALDRSGKPGSPIVLSGAGAALSAIAISADDIVVQDLTIVGPGGIKLRGSRLTAQDNTILSGHGGILCECADSVIERNEVTGADGAGIYIVGEQITVNGNTISGSVALSRDADGIRFFGTGLRIVNNVIRDIKDDGYPSGDRPHTDCFQTYDNDSPPTYDVIIAGNRCTNVDHQCLIATGDERRNSGTPDGVRTIVFEDNTCEVEGSQAVLLRGYPHVSVRNNSLNATYHGVVLTEGSTDVTVIGNEVGGGAQIYYLDSDSEPDFREARNRAVH</sequence>
<dbReference type="AlphaFoldDB" id="A0A848DF09"/>
<dbReference type="SMART" id="SM00710">
    <property type="entry name" value="PbH1"/>
    <property type="match status" value="6"/>
</dbReference>
<proteinExistence type="predicted"/>
<gene>
    <name evidence="3" type="ORF">HF519_05890</name>
</gene>
<dbReference type="NCBIfam" id="TIGR03804">
    <property type="entry name" value="para_beta_helix"/>
    <property type="match status" value="1"/>
</dbReference>
<name>A0A848DF09_9PSEU</name>
<dbReference type="SUPFAM" id="SSF51126">
    <property type="entry name" value="Pectin lyase-like"/>
    <property type="match status" value="1"/>
</dbReference>